<keyword evidence="5" id="KW-0206">Cytoskeleton</keyword>
<reference evidence="9 10" key="1">
    <citation type="submission" date="2021-06" db="EMBL/GenBank/DDBJ databases">
        <authorList>
            <person name="Palmer J.M."/>
        </authorList>
    </citation>
    <scope>NUCLEOTIDE SEQUENCE [LARGE SCALE GENOMIC DNA]</scope>
    <source>
        <strain evidence="9 10">GA_2019</strain>
        <tissue evidence="9">Muscle</tissue>
    </source>
</reference>
<evidence type="ECO:0000313" key="10">
    <source>
        <dbReference type="Proteomes" id="UP001476798"/>
    </source>
</evidence>
<comment type="similarity">
    <text evidence="6">Belongs to the CSTPP1 family.</text>
</comment>
<dbReference type="InterPro" id="IPR038968">
    <property type="entry name" value="CSTPP1"/>
</dbReference>
<evidence type="ECO:0000256" key="3">
    <source>
        <dbReference type="ARBA" id="ARBA00022553"/>
    </source>
</evidence>
<dbReference type="EMBL" id="JAHRIO010061704">
    <property type="protein sequence ID" value="MEQ2178953.1"/>
    <property type="molecule type" value="Genomic_DNA"/>
</dbReference>
<evidence type="ECO:0000313" key="9">
    <source>
        <dbReference type="EMBL" id="MEQ2178953.1"/>
    </source>
</evidence>
<evidence type="ECO:0000256" key="8">
    <source>
        <dbReference type="ARBA" id="ARBA00045673"/>
    </source>
</evidence>
<organism evidence="9 10">
    <name type="scientific">Goodea atripinnis</name>
    <dbReference type="NCBI Taxonomy" id="208336"/>
    <lineage>
        <taxon>Eukaryota</taxon>
        <taxon>Metazoa</taxon>
        <taxon>Chordata</taxon>
        <taxon>Craniata</taxon>
        <taxon>Vertebrata</taxon>
        <taxon>Euteleostomi</taxon>
        <taxon>Actinopterygii</taxon>
        <taxon>Neopterygii</taxon>
        <taxon>Teleostei</taxon>
        <taxon>Neoteleostei</taxon>
        <taxon>Acanthomorphata</taxon>
        <taxon>Ovalentaria</taxon>
        <taxon>Atherinomorphae</taxon>
        <taxon>Cyprinodontiformes</taxon>
        <taxon>Goodeidae</taxon>
        <taxon>Goodea</taxon>
    </lineage>
</organism>
<evidence type="ECO:0000256" key="6">
    <source>
        <dbReference type="ARBA" id="ARBA00033750"/>
    </source>
</evidence>
<evidence type="ECO:0000256" key="5">
    <source>
        <dbReference type="ARBA" id="ARBA00023212"/>
    </source>
</evidence>
<comment type="caution">
    <text evidence="9">The sequence shown here is derived from an EMBL/GenBank/DDBJ whole genome shotgun (WGS) entry which is preliminary data.</text>
</comment>
<keyword evidence="4" id="KW-0493">Microtubule</keyword>
<dbReference type="PANTHER" id="PTHR34252:SF1">
    <property type="entry name" value="CENTRIOLAR SATELLITE-ASSOCIATED TUBULIN POLYGLUTAMYLASE COMPLEX REGULATOR 1"/>
    <property type="match status" value="1"/>
</dbReference>
<keyword evidence="10" id="KW-1185">Reference proteome</keyword>
<sequence length="155" mass="17442">VIYQDLLAGKSPNTVIVPTSSSVEQLISVATEENDREEQDGVDSSTLAECVDAFCDRFKHSYPSRTCMREALEQTDKVSYFSFLMSLAKHESINQTIGGLNRKLYVLPYHCFYKGFHSADATLPKNQKYSNYLRSVMDQVDLGVDHINGNHILAL</sequence>
<keyword evidence="3" id="KW-0597">Phosphoprotein</keyword>
<evidence type="ECO:0000256" key="1">
    <source>
        <dbReference type="ARBA" id="ARBA00004607"/>
    </source>
</evidence>
<evidence type="ECO:0000256" key="7">
    <source>
        <dbReference type="ARBA" id="ARBA00033769"/>
    </source>
</evidence>
<comment type="function">
    <text evidence="8">Regulator of the tubulin polyglutamylase complex (TPGC) that controls cytoskeletal organization, nuclear shape, and cilium disassembly by balancing microtubule and actin assembly. Regulates the assembly and stability of the TPGC and thereby modulates polyglutamylation of the microtubule, which antagonizes MAP4 binding.</text>
</comment>
<comment type="subcellular location">
    <subcellularLocation>
        <location evidence="1">Cytoplasm</location>
        <location evidence="1">Cytoskeleton</location>
        <location evidence="1">Microtubule organizing center</location>
        <location evidence="1">Centrosome</location>
        <location evidence="1">Centriolar satellite</location>
    </subcellularLocation>
</comment>
<name>A0ABV0P686_9TELE</name>
<protein>
    <recommendedName>
        <fullName evidence="7">Centriolar satellite-associated tubulin polyglutamylase complex regulator 1</fullName>
    </recommendedName>
</protein>
<accession>A0ABV0P686</accession>
<keyword evidence="2" id="KW-0963">Cytoplasm</keyword>
<feature type="non-terminal residue" evidence="9">
    <location>
        <position position="1"/>
    </location>
</feature>
<gene>
    <name evidence="9" type="ORF">GOODEAATRI_019500</name>
</gene>
<evidence type="ECO:0000256" key="4">
    <source>
        <dbReference type="ARBA" id="ARBA00022701"/>
    </source>
</evidence>
<dbReference type="PANTHER" id="PTHR34252">
    <property type="entry name" value="UPF0705 PROTEIN C11ORF49"/>
    <property type="match status" value="1"/>
</dbReference>
<dbReference type="Proteomes" id="UP001476798">
    <property type="component" value="Unassembled WGS sequence"/>
</dbReference>
<evidence type="ECO:0000256" key="2">
    <source>
        <dbReference type="ARBA" id="ARBA00022490"/>
    </source>
</evidence>
<proteinExistence type="inferred from homology"/>